<keyword evidence="4" id="KW-0325">Glycoprotein</keyword>
<organism evidence="7">
    <name type="scientific">Ixodes ricinus</name>
    <name type="common">Common tick</name>
    <name type="synonym">Acarus ricinus</name>
    <dbReference type="NCBI Taxonomy" id="34613"/>
    <lineage>
        <taxon>Eukaryota</taxon>
        <taxon>Metazoa</taxon>
        <taxon>Ecdysozoa</taxon>
        <taxon>Arthropoda</taxon>
        <taxon>Chelicerata</taxon>
        <taxon>Arachnida</taxon>
        <taxon>Acari</taxon>
        <taxon>Parasitiformes</taxon>
        <taxon>Ixodida</taxon>
        <taxon>Ixodoidea</taxon>
        <taxon>Ixodidae</taxon>
        <taxon>Ixodinae</taxon>
        <taxon>Ixodes</taxon>
    </lineage>
</organism>
<evidence type="ECO:0000313" key="7">
    <source>
        <dbReference type="EMBL" id="JAA68113.1"/>
    </source>
</evidence>
<comment type="subcellular location">
    <subcellularLocation>
        <location evidence="1">Secreted</location>
    </subcellularLocation>
</comment>
<dbReference type="Pfam" id="PF12115">
    <property type="entry name" value="Salp15"/>
    <property type="match status" value="1"/>
</dbReference>
<evidence type="ECO:0000256" key="3">
    <source>
        <dbReference type="ARBA" id="ARBA00022729"/>
    </source>
</evidence>
<keyword evidence="2" id="KW-0964">Secreted</keyword>
<evidence type="ECO:0000256" key="4">
    <source>
        <dbReference type="ARBA" id="ARBA00023180"/>
    </source>
</evidence>
<dbReference type="EMBL" id="GADI01005695">
    <property type="protein sequence ID" value="JAA68113.1"/>
    <property type="molecule type" value="mRNA"/>
</dbReference>
<reference evidence="7" key="1">
    <citation type="submission" date="2012-12" db="EMBL/GenBank/DDBJ databases">
        <title>Identification and characterization of a phenylalanine ammonia-lyase gene family in Isatis indigotica Fort.</title>
        <authorList>
            <person name="Liu Q."/>
            <person name="Chen J."/>
            <person name="Zhou X."/>
            <person name="Di P."/>
            <person name="Xiao Y."/>
            <person name="Xuan H."/>
            <person name="Zhang L."/>
            <person name="Chen W."/>
        </authorList>
    </citation>
    <scope>NUCLEOTIDE SEQUENCE</scope>
    <source>
        <tissue evidence="7">Salivary gland</tissue>
    </source>
</reference>
<protein>
    <submittedName>
        <fullName evidence="7">Putative ixostatin</fullName>
    </submittedName>
</protein>
<name>A0A0K8RBB3_IXORI</name>
<dbReference type="GO" id="GO:0005576">
    <property type="term" value="C:extracellular region"/>
    <property type="evidence" value="ECO:0007669"/>
    <property type="project" value="UniProtKB-SubCell"/>
</dbReference>
<comment type="similarity">
    <text evidence="5">Belongs to the salp15 family.</text>
</comment>
<feature type="signal peptide" evidence="6">
    <location>
        <begin position="1"/>
        <end position="17"/>
    </location>
</feature>
<evidence type="ECO:0000256" key="6">
    <source>
        <dbReference type="SAM" id="SignalP"/>
    </source>
</evidence>
<evidence type="ECO:0000256" key="1">
    <source>
        <dbReference type="ARBA" id="ARBA00004613"/>
    </source>
</evidence>
<proteinExistence type="evidence at transcript level"/>
<evidence type="ECO:0000256" key="5">
    <source>
        <dbReference type="ARBA" id="ARBA00034321"/>
    </source>
</evidence>
<dbReference type="InterPro" id="IPR021971">
    <property type="entry name" value="Salp15"/>
</dbReference>
<dbReference type="AlphaFoldDB" id="A0A0K8RBB3"/>
<accession>A0A0K8RBB3</accession>
<sequence>MQLVLFIVIVTFTPLSCDTLQTVLEVQSESITDIFEKIDYMSEKCKVSLRDQLVKKCGESPFQTQLVAVSGCKYKCGEKHNNGQTRAETSLEFSLNDWTPCGKDKVCRDGQCIDRCLLPFVNLKEDKVTLGTGNS</sequence>
<feature type="chain" id="PRO_5005517257" evidence="6">
    <location>
        <begin position="18"/>
        <end position="135"/>
    </location>
</feature>
<evidence type="ECO:0000256" key="2">
    <source>
        <dbReference type="ARBA" id="ARBA00022525"/>
    </source>
</evidence>
<keyword evidence="3 6" id="KW-0732">Signal</keyword>